<keyword evidence="8" id="KW-1185">Reference proteome</keyword>
<dbReference type="PANTHER" id="PTHR38480:SF1">
    <property type="entry name" value="SLR0254 PROTEIN"/>
    <property type="match status" value="1"/>
</dbReference>
<dbReference type="GO" id="GO:0016020">
    <property type="term" value="C:membrane"/>
    <property type="evidence" value="ECO:0007669"/>
    <property type="project" value="UniProtKB-SubCell"/>
</dbReference>
<evidence type="ECO:0000256" key="5">
    <source>
        <dbReference type="SAM" id="Phobius"/>
    </source>
</evidence>
<evidence type="ECO:0000256" key="2">
    <source>
        <dbReference type="ARBA" id="ARBA00022692"/>
    </source>
</evidence>
<comment type="subcellular location">
    <subcellularLocation>
        <location evidence="1">Membrane</location>
        <topology evidence="1">Multi-pass membrane protein</topology>
    </subcellularLocation>
</comment>
<dbReference type="RefSeq" id="WP_012610117.1">
    <property type="nucleotide sequence ID" value="NC_011768.1"/>
</dbReference>
<reference evidence="7 8" key="1">
    <citation type="journal article" date="2012" name="Environ. Microbiol.">
        <title>The genome sequence of Desulfatibacillum alkenivorans AK-01: a blueprint for anaerobic alkane oxidation.</title>
        <authorList>
            <person name="Callaghan A.V."/>
            <person name="Morris B.E."/>
            <person name="Pereira I.A."/>
            <person name="McInerney M.J."/>
            <person name="Austin R.N."/>
            <person name="Groves J.T."/>
            <person name="Kukor J.J."/>
            <person name="Suflita J.M."/>
            <person name="Young L.Y."/>
            <person name="Zylstra G.J."/>
            <person name="Wawrik B."/>
        </authorList>
    </citation>
    <scope>NUCLEOTIDE SEQUENCE [LARGE SCALE GENOMIC DNA]</scope>
    <source>
        <strain evidence="7 8">AK-01</strain>
    </source>
</reference>
<accession>B8FIB2</accession>
<dbReference type="Proteomes" id="UP000000739">
    <property type="component" value="Chromosome"/>
</dbReference>
<organism evidence="7 8">
    <name type="scientific">Desulfatibacillum aliphaticivorans</name>
    <dbReference type="NCBI Taxonomy" id="218208"/>
    <lineage>
        <taxon>Bacteria</taxon>
        <taxon>Pseudomonadati</taxon>
        <taxon>Thermodesulfobacteriota</taxon>
        <taxon>Desulfobacteria</taxon>
        <taxon>Desulfobacterales</taxon>
        <taxon>Desulfatibacillaceae</taxon>
        <taxon>Desulfatibacillum</taxon>
    </lineage>
</organism>
<evidence type="ECO:0000259" key="6">
    <source>
        <dbReference type="Pfam" id="PF06271"/>
    </source>
</evidence>
<keyword evidence="2 5" id="KW-0812">Transmembrane</keyword>
<evidence type="ECO:0000313" key="7">
    <source>
        <dbReference type="EMBL" id="ACL02679.1"/>
    </source>
</evidence>
<dbReference type="Pfam" id="PF06271">
    <property type="entry name" value="RDD"/>
    <property type="match status" value="1"/>
</dbReference>
<evidence type="ECO:0000256" key="4">
    <source>
        <dbReference type="ARBA" id="ARBA00023136"/>
    </source>
</evidence>
<dbReference type="HOGENOM" id="CLU_054176_1_0_7"/>
<gene>
    <name evidence="7" type="ordered locus">Dalk_0976</name>
</gene>
<dbReference type="eggNOG" id="COG1714">
    <property type="taxonomic scope" value="Bacteria"/>
</dbReference>
<evidence type="ECO:0000256" key="3">
    <source>
        <dbReference type="ARBA" id="ARBA00022989"/>
    </source>
</evidence>
<dbReference type="KEGG" id="dal:Dalk_0976"/>
<evidence type="ECO:0000256" key="1">
    <source>
        <dbReference type="ARBA" id="ARBA00004141"/>
    </source>
</evidence>
<feature type="transmembrane region" description="Helical" evidence="5">
    <location>
        <begin position="30"/>
        <end position="55"/>
    </location>
</feature>
<dbReference type="PANTHER" id="PTHR38480">
    <property type="entry name" value="SLR0254 PROTEIN"/>
    <property type="match status" value="1"/>
</dbReference>
<feature type="domain" description="RDD" evidence="6">
    <location>
        <begin position="24"/>
        <end position="150"/>
    </location>
</feature>
<keyword evidence="3 5" id="KW-1133">Transmembrane helix</keyword>
<name>B8FIB2_DESAL</name>
<dbReference type="AlphaFoldDB" id="B8FIB2"/>
<feature type="transmembrane region" description="Helical" evidence="5">
    <location>
        <begin position="61"/>
        <end position="85"/>
    </location>
</feature>
<protein>
    <submittedName>
        <fullName evidence="7">RDD domain containing protein</fullName>
    </submittedName>
</protein>
<keyword evidence="4 5" id="KW-0472">Membrane</keyword>
<dbReference type="EMBL" id="CP001322">
    <property type="protein sequence ID" value="ACL02679.1"/>
    <property type="molecule type" value="Genomic_DNA"/>
</dbReference>
<sequence length="253" mass="28544">MSDLQTQSLTIRTPEGIVFPLLLASPITRFLALFIDTAAVQVVVSTLGLLTPLLLPLGVDFTFAMFTIASFVINIAYAMVLEWAWRGQTIGKRVLGMRVMDENGFHLTPYQIIIRNLLRFADMLPLYYMLGGIFCLVSPKSQRLGDIAANTVVIRMPKFKEPDLDKIMEDKFNSLAEYPHIAARLRQRASQETAGVALTALMRRDELNPQARLELFHAIAEHLKEIVTFPQEAVEGLSDEQYVRNSVDILYRS</sequence>
<dbReference type="InterPro" id="IPR010432">
    <property type="entry name" value="RDD"/>
</dbReference>
<evidence type="ECO:0000313" key="8">
    <source>
        <dbReference type="Proteomes" id="UP000000739"/>
    </source>
</evidence>
<proteinExistence type="predicted"/>